<dbReference type="GO" id="GO:0007606">
    <property type="term" value="P:sensory perception of chemical stimulus"/>
    <property type="evidence" value="ECO:0007669"/>
    <property type="project" value="UniProtKB-ARBA"/>
</dbReference>
<keyword evidence="7 13" id="KW-1133">Transmembrane helix</keyword>
<evidence type="ECO:0000256" key="1">
    <source>
        <dbReference type="ARBA" id="ARBA00003878"/>
    </source>
</evidence>
<keyword evidence="16" id="KW-1185">Reference proteome</keyword>
<keyword evidence="9 13" id="KW-0472">Membrane</keyword>
<dbReference type="InterPro" id="IPR004072">
    <property type="entry name" value="Vmron_rcpt_1"/>
</dbReference>
<dbReference type="InParanoid" id="F7DBY0"/>
<keyword evidence="12 13" id="KW-0807">Transducer</keyword>
<dbReference type="PRINTS" id="PR01534">
    <property type="entry name" value="VOMERONASL1R"/>
</dbReference>
<feature type="domain" description="G-protein coupled receptors family 1 profile" evidence="14">
    <location>
        <begin position="22"/>
        <end position="288"/>
    </location>
</feature>
<accession>F7DBY0</accession>
<reference evidence="15" key="3">
    <citation type="submission" date="2025-09" db="UniProtKB">
        <authorList>
            <consortium name="Ensembl"/>
        </authorList>
    </citation>
    <scope>IDENTIFICATION</scope>
    <source>
        <strain evidence="15">Glennie</strain>
    </source>
</reference>
<dbReference type="FunFam" id="1.20.1070.10:FF:000033">
    <property type="entry name" value="Vomeronasal type-1 receptor"/>
    <property type="match status" value="1"/>
</dbReference>
<feature type="transmembrane region" description="Helical" evidence="13">
    <location>
        <begin position="125"/>
        <end position="144"/>
    </location>
</feature>
<dbReference type="Ensembl" id="ENSOANT00000021789.3">
    <property type="protein sequence ID" value="ENSOANP00000021786.3"/>
    <property type="gene ID" value="ENSOANG00000037087.1"/>
</dbReference>
<keyword evidence="10 13" id="KW-0675">Receptor</keyword>
<reference evidence="15 16" key="1">
    <citation type="journal article" date="2008" name="Nature">
        <title>Genome analysis of the platypus reveals unique signatures of evolution.</title>
        <authorList>
            <person name="Warren W.C."/>
            <person name="Hillier L.W."/>
            <person name="Marshall Graves J.A."/>
            <person name="Birney E."/>
            <person name="Ponting C.P."/>
            <person name="Grutzner F."/>
            <person name="Belov K."/>
            <person name="Miller W."/>
            <person name="Clarke L."/>
            <person name="Chinwalla A.T."/>
            <person name="Yang S.P."/>
            <person name="Heger A."/>
            <person name="Locke D.P."/>
            <person name="Miethke P."/>
            <person name="Waters P.D."/>
            <person name="Veyrunes F."/>
            <person name="Fulton L."/>
            <person name="Fulton B."/>
            <person name="Graves T."/>
            <person name="Wallis J."/>
            <person name="Puente X.S."/>
            <person name="Lopez-Otin C."/>
            <person name="Ordonez G.R."/>
            <person name="Eichler E.E."/>
            <person name="Chen L."/>
            <person name="Cheng Z."/>
            <person name="Deakin J.E."/>
            <person name="Alsop A."/>
            <person name="Thompson K."/>
            <person name="Kirby P."/>
            <person name="Papenfuss A.T."/>
            <person name="Wakefield M.J."/>
            <person name="Olender T."/>
            <person name="Lancet D."/>
            <person name="Huttley G.A."/>
            <person name="Smit A.F."/>
            <person name="Pask A."/>
            <person name="Temple-Smith P."/>
            <person name="Batzer M.A."/>
            <person name="Walker J.A."/>
            <person name="Konkel M.K."/>
            <person name="Harris R.S."/>
            <person name="Whittington C.M."/>
            <person name="Wong E.S."/>
            <person name="Gemmell N.J."/>
            <person name="Buschiazzo E."/>
            <person name="Vargas Jentzsch I.M."/>
            <person name="Merkel A."/>
            <person name="Schmitz J."/>
            <person name="Zemann A."/>
            <person name="Churakov G."/>
            <person name="Kriegs J.O."/>
            <person name="Brosius J."/>
            <person name="Murchison E.P."/>
            <person name="Sachidanandam R."/>
            <person name="Smith C."/>
            <person name="Hannon G.J."/>
            <person name="Tsend-Ayush E."/>
            <person name="McMillan D."/>
            <person name="Attenborough R."/>
            <person name="Rens W."/>
            <person name="Ferguson-Smith M."/>
            <person name="Lefevre C.M."/>
            <person name="Sharp J.A."/>
            <person name="Nicholas K.R."/>
            <person name="Ray D.A."/>
            <person name="Kube M."/>
            <person name="Reinhardt R."/>
            <person name="Pringle T.H."/>
            <person name="Taylor J."/>
            <person name="Jones R.C."/>
            <person name="Nixon B."/>
            <person name="Dacheux J.L."/>
            <person name="Niwa H."/>
            <person name="Sekita Y."/>
            <person name="Huang X."/>
            <person name="Stark A."/>
            <person name="Kheradpour P."/>
            <person name="Kellis M."/>
            <person name="Flicek P."/>
            <person name="Chen Y."/>
            <person name="Webber C."/>
            <person name="Hardison R."/>
            <person name="Nelson J."/>
            <person name="Hallsworth-Pepin K."/>
            <person name="Delehaunty K."/>
            <person name="Markovic C."/>
            <person name="Minx P."/>
            <person name="Feng Y."/>
            <person name="Kremitzki C."/>
            <person name="Mitreva M."/>
            <person name="Glasscock J."/>
            <person name="Wylie T."/>
            <person name="Wohldmann P."/>
            <person name="Thiru P."/>
            <person name="Nhan M.N."/>
            <person name="Pohl C.S."/>
            <person name="Smith S.M."/>
            <person name="Hou S."/>
            <person name="Nefedov M."/>
            <person name="de Jong P.J."/>
            <person name="Renfree M.B."/>
            <person name="Mardis E.R."/>
            <person name="Wilson R.K."/>
        </authorList>
    </citation>
    <scope>NUCLEOTIDE SEQUENCE [LARGE SCALE GENOMIC DNA]</scope>
    <source>
        <strain evidence="15 16">Glennie</strain>
    </source>
</reference>
<evidence type="ECO:0000256" key="4">
    <source>
        <dbReference type="ARBA" id="ARBA00022475"/>
    </source>
</evidence>
<comment type="subcellular location">
    <subcellularLocation>
        <location evidence="2 13">Cell membrane</location>
        <topology evidence="2 13">Multi-pass membrane protein</topology>
    </subcellularLocation>
</comment>
<evidence type="ECO:0000259" key="14">
    <source>
        <dbReference type="PROSITE" id="PS50262"/>
    </source>
</evidence>
<evidence type="ECO:0000256" key="5">
    <source>
        <dbReference type="ARBA" id="ARBA00022507"/>
    </source>
</evidence>
<feature type="transmembrane region" description="Helical" evidence="13">
    <location>
        <begin position="52"/>
        <end position="71"/>
    </location>
</feature>
<feature type="transmembrane region" description="Helical" evidence="13">
    <location>
        <begin position="91"/>
        <end position="113"/>
    </location>
</feature>
<dbReference type="RefSeq" id="NP_001240577.2">
    <property type="nucleotide sequence ID" value="NM_001253648.2"/>
</dbReference>
<evidence type="ECO:0000256" key="7">
    <source>
        <dbReference type="ARBA" id="ARBA00022989"/>
    </source>
</evidence>
<feature type="transmembrane region" description="Helical" evidence="13">
    <location>
        <begin position="6"/>
        <end position="31"/>
    </location>
</feature>
<comment type="function">
    <text evidence="1">Putative pheromone receptor.</text>
</comment>
<protein>
    <recommendedName>
        <fullName evidence="13">Vomeronasal type-1 receptor</fullName>
    </recommendedName>
</protein>
<keyword evidence="6 13" id="KW-0812">Transmembrane</keyword>
<dbReference type="AlphaFoldDB" id="F7DBY0"/>
<evidence type="ECO:0000256" key="12">
    <source>
        <dbReference type="ARBA" id="ARBA00023224"/>
    </source>
</evidence>
<evidence type="ECO:0000256" key="11">
    <source>
        <dbReference type="ARBA" id="ARBA00023180"/>
    </source>
</evidence>
<dbReference type="FunCoup" id="F7DBY0">
    <property type="interactions" value="3"/>
</dbReference>
<dbReference type="GO" id="GO:0016503">
    <property type="term" value="F:pheromone receptor activity"/>
    <property type="evidence" value="ECO:0007669"/>
    <property type="project" value="InterPro"/>
</dbReference>
<dbReference type="GO" id="GO:0005886">
    <property type="term" value="C:plasma membrane"/>
    <property type="evidence" value="ECO:0000318"/>
    <property type="project" value="GO_Central"/>
</dbReference>
<keyword evidence="4 13" id="KW-1003">Cell membrane</keyword>
<dbReference type="PROSITE" id="PS50262">
    <property type="entry name" value="G_PROTEIN_RECEP_F1_2"/>
    <property type="match status" value="1"/>
</dbReference>
<evidence type="ECO:0000313" key="16">
    <source>
        <dbReference type="Proteomes" id="UP000002279"/>
    </source>
</evidence>
<evidence type="ECO:0000256" key="10">
    <source>
        <dbReference type="ARBA" id="ARBA00023170"/>
    </source>
</evidence>
<evidence type="ECO:0000256" key="13">
    <source>
        <dbReference type="RuleBase" id="RU364061"/>
    </source>
</evidence>
<proteinExistence type="inferred from homology"/>
<evidence type="ECO:0000256" key="8">
    <source>
        <dbReference type="ARBA" id="ARBA00023040"/>
    </source>
</evidence>
<reference evidence="15" key="2">
    <citation type="submission" date="2025-08" db="UniProtKB">
        <authorList>
            <consortium name="Ensembl"/>
        </authorList>
    </citation>
    <scope>IDENTIFICATION</scope>
    <source>
        <strain evidence="15">Glennie</strain>
    </source>
</reference>
<dbReference type="GeneID" id="100083454"/>
<organism evidence="15 16">
    <name type="scientific">Ornithorhynchus anatinus</name>
    <name type="common">Duckbill platypus</name>
    <dbReference type="NCBI Taxonomy" id="9258"/>
    <lineage>
        <taxon>Eukaryota</taxon>
        <taxon>Metazoa</taxon>
        <taxon>Chordata</taxon>
        <taxon>Craniata</taxon>
        <taxon>Vertebrata</taxon>
        <taxon>Euteleostomi</taxon>
        <taxon>Mammalia</taxon>
        <taxon>Monotremata</taxon>
        <taxon>Ornithorhynchidae</taxon>
        <taxon>Ornithorhynchus</taxon>
    </lineage>
</organism>
<dbReference type="Gene3D" id="1.20.1070.10">
    <property type="entry name" value="Rhodopsin 7-helix transmembrane proteins"/>
    <property type="match status" value="1"/>
</dbReference>
<comment type="similarity">
    <text evidence="3 13">Belongs to the G-protein coupled receptor 1 family.</text>
</comment>
<evidence type="ECO:0000256" key="6">
    <source>
        <dbReference type="ARBA" id="ARBA00022692"/>
    </source>
</evidence>
<feature type="transmembrane region" description="Helical" evidence="13">
    <location>
        <begin position="192"/>
        <end position="212"/>
    </location>
</feature>
<dbReference type="HOGENOM" id="CLU_058641_0_1_1"/>
<dbReference type="PANTHER" id="PTHR24062">
    <property type="entry name" value="VOMERONASAL TYPE-1 RECEPTOR"/>
    <property type="match status" value="1"/>
</dbReference>
<evidence type="ECO:0000256" key="2">
    <source>
        <dbReference type="ARBA" id="ARBA00004651"/>
    </source>
</evidence>
<sequence>MLWSDLGLGIFSLLQTGIGLLGNSALLIVYVKGFISQTQRKKPTDLILSHLIVANTVTLLTQGTLASMLTFQMENHMEENGCRVILYIRRVSRGLSICTTCLLSVFQAVTISPSTSLWATIKYRAPNYILPSFLFFWILNLLMYTDLLRVEVATKNVNITVKSCNIKYCFNIFWMHYLNYETFLSAITLRDVLFVLLMSWASCYMVTVLYRHRKQVQHIHSTSSSSKSSAETRATHTILLLVSCFVCFYWINCSINLASSFLEEDDFRLNNTATFLGACYPSVCPLVLINSEPRVPKIQCVLEKGRGFFFTLIQFLALFSTQDPSMKDPIRGEKKQVLRKGS</sequence>
<dbReference type="Pfam" id="PF03402">
    <property type="entry name" value="V1R"/>
    <property type="match status" value="1"/>
</dbReference>
<keyword evidence="11" id="KW-0325">Glycoprotein</keyword>
<gene>
    <name evidence="15" type="primary">ORNANAV1R3256</name>
</gene>
<dbReference type="OMA" id="QMENHME"/>
<evidence type="ECO:0000256" key="9">
    <source>
        <dbReference type="ARBA" id="ARBA00023136"/>
    </source>
</evidence>
<dbReference type="eggNOG" id="KOG4219">
    <property type="taxonomic scope" value="Eukaryota"/>
</dbReference>
<dbReference type="Proteomes" id="UP000002279">
    <property type="component" value="Chromosome X5"/>
</dbReference>
<dbReference type="CTD" id="100083454"/>
<dbReference type="GO" id="GO:0005550">
    <property type="term" value="F:pheromone binding"/>
    <property type="evidence" value="ECO:0000318"/>
    <property type="project" value="GO_Central"/>
</dbReference>
<evidence type="ECO:0000313" key="15">
    <source>
        <dbReference type="Ensembl" id="ENSOANP00000021786.3"/>
    </source>
</evidence>
<dbReference type="OrthoDB" id="9606139at2759"/>
<feature type="transmembrane region" description="Helical" evidence="13">
    <location>
        <begin position="233"/>
        <end position="251"/>
    </location>
</feature>
<dbReference type="SUPFAM" id="SSF81321">
    <property type="entry name" value="Family A G protein-coupled receptor-like"/>
    <property type="match status" value="1"/>
</dbReference>
<dbReference type="KEGG" id="oaa:100083454"/>
<evidence type="ECO:0000256" key="3">
    <source>
        <dbReference type="ARBA" id="ARBA00010663"/>
    </source>
</evidence>
<keyword evidence="8 13" id="KW-0297">G-protein coupled receptor</keyword>
<dbReference type="GO" id="GO:0019236">
    <property type="term" value="P:response to pheromone"/>
    <property type="evidence" value="ECO:0007669"/>
    <property type="project" value="UniProtKB-KW"/>
</dbReference>
<keyword evidence="5 13" id="KW-0589">Pheromone response</keyword>
<dbReference type="GeneTree" id="ENSGT00960000186612"/>
<dbReference type="InterPro" id="IPR017452">
    <property type="entry name" value="GPCR_Rhodpsn_7TM"/>
</dbReference>
<name>F7DBY0_ORNAN</name>